<accession>A0A443QQK4</accession>
<proteinExistence type="predicted"/>
<name>A0A443QQK4_9ACAR</name>
<reference evidence="1" key="2">
    <citation type="submission" date="2018-11" db="EMBL/GenBank/DDBJ databases">
        <title>Trombidioid mite genomics.</title>
        <authorList>
            <person name="Dong X."/>
        </authorList>
    </citation>
    <scope>NUCLEOTIDE SEQUENCE</scope>
    <source>
        <strain evidence="1">UoL-WK</strain>
    </source>
</reference>
<gene>
    <name evidence="1" type="ORF">B4U79_00899</name>
    <name evidence="2" type="ORF">B4U79_11007</name>
</gene>
<organism evidence="1 3">
    <name type="scientific">Dinothrombium tinctorium</name>
    <dbReference type="NCBI Taxonomy" id="1965070"/>
    <lineage>
        <taxon>Eukaryota</taxon>
        <taxon>Metazoa</taxon>
        <taxon>Ecdysozoa</taxon>
        <taxon>Arthropoda</taxon>
        <taxon>Chelicerata</taxon>
        <taxon>Arachnida</taxon>
        <taxon>Acari</taxon>
        <taxon>Acariformes</taxon>
        <taxon>Trombidiformes</taxon>
        <taxon>Prostigmata</taxon>
        <taxon>Anystina</taxon>
        <taxon>Parasitengona</taxon>
        <taxon>Trombidioidea</taxon>
        <taxon>Trombidiidae</taxon>
        <taxon>Dinothrombium</taxon>
    </lineage>
</organism>
<sequence>MVENSMFKLRHHDHFLLAKKCPRRYYVRRLRSLFQSTRCFPSVDNE</sequence>
<evidence type="ECO:0000313" key="1">
    <source>
        <dbReference type="EMBL" id="RWS05330.1"/>
    </source>
</evidence>
<evidence type="ECO:0000313" key="2">
    <source>
        <dbReference type="EMBL" id="RWS05341.1"/>
    </source>
</evidence>
<dbReference type="EMBL" id="NCKU01004873">
    <property type="protein sequence ID" value="RWS05330.1"/>
    <property type="molecule type" value="Genomic_DNA"/>
</dbReference>
<evidence type="ECO:0000313" key="3">
    <source>
        <dbReference type="Proteomes" id="UP000285301"/>
    </source>
</evidence>
<keyword evidence="3" id="KW-1185">Reference proteome</keyword>
<protein>
    <submittedName>
        <fullName evidence="1">Uncharacterized protein</fullName>
    </submittedName>
</protein>
<reference evidence="1 3" key="1">
    <citation type="journal article" date="2018" name="Gigascience">
        <title>Genomes of trombidid mites reveal novel predicted allergens and laterally-transferred genes associated with secondary metabolism.</title>
        <authorList>
            <person name="Dong X."/>
            <person name="Chaisiri K."/>
            <person name="Xia D."/>
            <person name="Armstrong S.D."/>
            <person name="Fang Y."/>
            <person name="Donnelly M.J."/>
            <person name="Kadowaki T."/>
            <person name="McGarry J.W."/>
            <person name="Darby A.C."/>
            <person name="Makepeace B.L."/>
        </authorList>
    </citation>
    <scope>NUCLEOTIDE SEQUENCE [LARGE SCALE GENOMIC DNA]</scope>
    <source>
        <strain evidence="1">UoL-WK</strain>
    </source>
</reference>
<dbReference type="EMBL" id="NCKU01004866">
    <property type="protein sequence ID" value="RWS05341.1"/>
    <property type="molecule type" value="Genomic_DNA"/>
</dbReference>
<comment type="caution">
    <text evidence="1">The sequence shown here is derived from an EMBL/GenBank/DDBJ whole genome shotgun (WGS) entry which is preliminary data.</text>
</comment>
<dbReference type="Proteomes" id="UP000285301">
    <property type="component" value="Unassembled WGS sequence"/>
</dbReference>
<dbReference type="AlphaFoldDB" id="A0A443QQK4"/>
<feature type="non-terminal residue" evidence="1">
    <location>
        <position position="46"/>
    </location>
</feature>